<evidence type="ECO:0000313" key="3">
    <source>
        <dbReference type="Proteomes" id="UP000595566"/>
    </source>
</evidence>
<feature type="compositionally biased region" description="Polar residues" evidence="1">
    <location>
        <begin position="187"/>
        <end position="198"/>
    </location>
</feature>
<protein>
    <submittedName>
        <fullName evidence="2">Putative nucleic acid binding protein</fullName>
    </submittedName>
</protein>
<name>A0A7T8ES67_9CAUD</name>
<organism evidence="2 3">
    <name type="scientific">Flavobacterium phage vB_FspM_immuto_2-6A</name>
    <dbReference type="NCBI Taxonomy" id="2801477"/>
    <lineage>
        <taxon>Viruses</taxon>
        <taxon>Duplodnaviria</taxon>
        <taxon>Heunggongvirae</taxon>
        <taxon>Uroviricota</taxon>
        <taxon>Caudoviricetes</taxon>
        <taxon>Immutovirus</taxon>
        <taxon>Immutovirus immuto</taxon>
    </lineage>
</organism>
<feature type="compositionally biased region" description="Polar residues" evidence="1">
    <location>
        <begin position="163"/>
        <end position="179"/>
    </location>
</feature>
<dbReference type="Proteomes" id="UP000595566">
    <property type="component" value="Segment"/>
</dbReference>
<feature type="region of interest" description="Disordered" evidence="1">
    <location>
        <begin position="163"/>
        <end position="198"/>
    </location>
</feature>
<evidence type="ECO:0000256" key="1">
    <source>
        <dbReference type="SAM" id="MobiDB-lite"/>
    </source>
</evidence>
<proteinExistence type="predicted"/>
<evidence type="ECO:0000313" key="2">
    <source>
        <dbReference type="EMBL" id="QQO91842.1"/>
    </source>
</evidence>
<keyword evidence="3" id="KW-1185">Reference proteome</keyword>
<gene>
    <name evidence="2" type="ORF">immuto26A_163</name>
</gene>
<dbReference type="EMBL" id="MW353175">
    <property type="protein sequence ID" value="QQO91842.1"/>
    <property type="molecule type" value="Genomic_DNA"/>
</dbReference>
<accession>A0A7T8ES67</accession>
<sequence>MTTTEFLFFHSSATANINAPSRINVNLESNNDGSATIKGVTVTVTTLVDWSLSTSQTNQLDLENVLLSATSIRFTYNNQLIDLPILNRTRYTNITNNPDDNYYYFEVENTIINNITGLVTSAEIPAPVIDITFLPFIQDEKYQYSNNNPLISNALENRTSTYIQQSDRQSSGVRPTNLPQILDRTATPAQTQDSNYTTTGWSNARYVGSATDAQDFKGIPPAITGRLFTGEVNTSASADLLICSKSISDRILSELLFTGNTELPTFEGFANTNYQVLQDVSATDNTILYEYNTIPPTGSLEIGSILKVKRSLAIEPEFMRVEKIEPEFSRIQVTRGYLSTTPGELEDGDNIIVVKPLRIFKIDTTSANIVNSTNSKVWVKESGEILSTDGYGMVYESSSLCIT</sequence>
<reference evidence="2 3" key="1">
    <citation type="submission" date="2020-12" db="EMBL/GenBank/DDBJ databases">
        <title>Dynamics of Baltic Sea phages driven by environmental changes.</title>
        <authorList>
            <person name="Hoetzinger M."/>
            <person name="Nilsson E."/>
            <person name="Holmfeldt K."/>
        </authorList>
    </citation>
    <scope>NUCLEOTIDE SEQUENCE [LARGE SCALE GENOMIC DNA]</scope>
</reference>